<evidence type="ECO:0000256" key="7">
    <source>
        <dbReference type="ARBA" id="ARBA00022737"/>
    </source>
</evidence>
<dbReference type="Pfam" id="PF00560">
    <property type="entry name" value="LRR_1"/>
    <property type="match status" value="2"/>
</dbReference>
<evidence type="ECO:0000313" key="14">
    <source>
        <dbReference type="EMBL" id="MED6159943.1"/>
    </source>
</evidence>
<dbReference type="PANTHER" id="PTHR48061:SF50">
    <property type="entry name" value="LEUCINE-RICH REPEAT-CONTAINING N-TERMINAL PLANT-TYPE DOMAIN-CONTAINING PROTEIN"/>
    <property type="match status" value="1"/>
</dbReference>
<evidence type="ECO:0000259" key="13">
    <source>
        <dbReference type="Pfam" id="PF23598"/>
    </source>
</evidence>
<dbReference type="PROSITE" id="PS51450">
    <property type="entry name" value="LRR"/>
    <property type="match status" value="1"/>
</dbReference>
<feature type="domain" description="Leucine-rich repeat-containing N-terminal plant-type" evidence="12">
    <location>
        <begin position="114"/>
        <end position="157"/>
    </location>
</feature>
<comment type="caution">
    <text evidence="14">The sequence shown here is derived from an EMBL/GenBank/DDBJ whole genome shotgun (WGS) entry which is preliminary data.</text>
</comment>
<keyword evidence="10" id="KW-0675">Receptor</keyword>
<evidence type="ECO:0000256" key="11">
    <source>
        <dbReference type="ARBA" id="ARBA00023180"/>
    </source>
</evidence>
<evidence type="ECO:0000256" key="2">
    <source>
        <dbReference type="ARBA" id="ARBA00009592"/>
    </source>
</evidence>
<keyword evidence="11" id="KW-0325">Glycoprotein</keyword>
<dbReference type="SMART" id="SM00369">
    <property type="entry name" value="LRR_TYP"/>
    <property type="match status" value="10"/>
</dbReference>
<evidence type="ECO:0000256" key="1">
    <source>
        <dbReference type="ARBA" id="ARBA00004251"/>
    </source>
</evidence>
<reference evidence="14 15" key="1">
    <citation type="journal article" date="2023" name="Plants (Basel)">
        <title>Bridging the Gap: Combining Genomics and Transcriptomics Approaches to Understand Stylosanthes scabra, an Orphan Legume from the Brazilian Caatinga.</title>
        <authorList>
            <person name="Ferreira-Neto J.R.C."/>
            <person name="da Silva M.D."/>
            <person name="Binneck E."/>
            <person name="de Melo N.F."/>
            <person name="da Silva R.H."/>
            <person name="de Melo A.L.T.M."/>
            <person name="Pandolfi V."/>
            <person name="Bustamante F.O."/>
            <person name="Brasileiro-Vidal A.C."/>
            <person name="Benko-Iseppon A.M."/>
        </authorList>
    </citation>
    <scope>NUCLEOTIDE SEQUENCE [LARGE SCALE GENOMIC DNA]</scope>
    <source>
        <tissue evidence="14">Leaves</tissue>
    </source>
</reference>
<dbReference type="Pfam" id="PF08263">
    <property type="entry name" value="LRRNT_2"/>
    <property type="match status" value="1"/>
</dbReference>
<evidence type="ECO:0008006" key="16">
    <source>
        <dbReference type="Google" id="ProtNLM"/>
    </source>
</evidence>
<dbReference type="InterPro" id="IPR055414">
    <property type="entry name" value="LRR_R13L4/SHOC2-like"/>
</dbReference>
<evidence type="ECO:0000256" key="8">
    <source>
        <dbReference type="ARBA" id="ARBA00022989"/>
    </source>
</evidence>
<evidence type="ECO:0000256" key="10">
    <source>
        <dbReference type="ARBA" id="ARBA00023170"/>
    </source>
</evidence>
<evidence type="ECO:0000256" key="5">
    <source>
        <dbReference type="ARBA" id="ARBA00022692"/>
    </source>
</evidence>
<sequence length="759" mass="84622">MLPVPFRSPPFSELPGKGMKSVLEGGASNGIDQRSAVAVAGDFRCASRWQDSMKSLSVSISDCVMVNPQFVKLFQAALGLDRCTKAAMPEIVLILSLVKDLVTLSKRGLLVFDILQGLKNSFAIDTYRDERCSSYPNKIASWKNGTDCCHWDGVTCDNTSGHVIGLDLSCAMLEGKFHPNSTLFHLTHLQQLNLAFNFFSLSSIHPRIGDLASLMHLNLSSSTLCGDIPSTISHLSKLVSLDLSNNNFGIDGGCGLTLDESTWSKLIGNTTNLKELLLDDIDMSSIRETSLSLLTNFSSSFLLLSLPDTGLHGKFPTSAILGLPNLAELSLSGNEELKVELPKSNWSTPLRILDLSFIPFSGEIPDSIGHLKSLNQLILNNCQFDGLVPLSLWNLTQLTHLDLSRNTLHGDIPSLLSNLKHLTLLDLRSNKFSGHIPDVFNNFPKLDYLALSSNSLEGQLPSSLLDLTQLSSLVLSDNRLIGPIPSKNVTLSKLETLDLHNNSIDGTIPDWCYSLSSLITLDLYMNHLTGPIRKFSSYSLTYLFLSDNKFQGDFPNSIFEFLKDLEYLYMSSNDLSGLVDFSHFSKLENLVSIDLSNNKFLSIDINSSIDYTLPKLDSFYFSSCSLTVFPPFLARLQNLRSLDLSNNKIHGKIPNWFNDNLINTWKNFNHIDLSFNKLQGELPIPPYVIQVFSISKQQLHRTYFFKILQCKLLLCTDLVSQPLVWHNSSMSWSISFSRHFGSANEQLSWKHTYKFFSGQ</sequence>
<evidence type="ECO:0000256" key="9">
    <source>
        <dbReference type="ARBA" id="ARBA00023136"/>
    </source>
</evidence>
<keyword evidence="6" id="KW-0732">Signal</keyword>
<keyword evidence="5" id="KW-0812">Transmembrane</keyword>
<dbReference type="SMART" id="SM00365">
    <property type="entry name" value="LRR_SD22"/>
    <property type="match status" value="6"/>
</dbReference>
<keyword evidence="7" id="KW-0677">Repeat</keyword>
<proteinExistence type="inferred from homology"/>
<dbReference type="EMBL" id="JASCZI010121126">
    <property type="protein sequence ID" value="MED6159943.1"/>
    <property type="molecule type" value="Genomic_DNA"/>
</dbReference>
<keyword evidence="3" id="KW-1003">Cell membrane</keyword>
<comment type="similarity">
    <text evidence="2">Belongs to the RLP family.</text>
</comment>
<dbReference type="InterPro" id="IPR001611">
    <property type="entry name" value="Leu-rich_rpt"/>
</dbReference>
<dbReference type="InterPro" id="IPR003591">
    <property type="entry name" value="Leu-rich_rpt_typical-subtyp"/>
</dbReference>
<dbReference type="Pfam" id="PF23598">
    <property type="entry name" value="LRR_14"/>
    <property type="match status" value="1"/>
</dbReference>
<dbReference type="InterPro" id="IPR046956">
    <property type="entry name" value="RLP23-like"/>
</dbReference>
<name>A0ABU6UJA6_9FABA</name>
<dbReference type="InterPro" id="IPR032675">
    <property type="entry name" value="LRR_dom_sf"/>
</dbReference>
<keyword evidence="8" id="KW-1133">Transmembrane helix</keyword>
<evidence type="ECO:0000256" key="4">
    <source>
        <dbReference type="ARBA" id="ARBA00022614"/>
    </source>
</evidence>
<keyword evidence="9" id="KW-0472">Membrane</keyword>
<keyword evidence="4" id="KW-0433">Leucine-rich repeat</keyword>
<dbReference type="PRINTS" id="PR00019">
    <property type="entry name" value="LEURICHRPT"/>
</dbReference>
<protein>
    <recommendedName>
        <fullName evidence="16">Leucine-rich repeat-containing N-terminal plant-type domain-containing protein</fullName>
    </recommendedName>
</protein>
<evidence type="ECO:0000256" key="3">
    <source>
        <dbReference type="ARBA" id="ARBA00022475"/>
    </source>
</evidence>
<dbReference type="SUPFAM" id="SSF52058">
    <property type="entry name" value="L domain-like"/>
    <property type="match status" value="3"/>
</dbReference>
<accession>A0ABU6UJA6</accession>
<gene>
    <name evidence="14" type="ORF">PIB30_046974</name>
</gene>
<evidence type="ECO:0000313" key="15">
    <source>
        <dbReference type="Proteomes" id="UP001341840"/>
    </source>
</evidence>
<dbReference type="PANTHER" id="PTHR48061">
    <property type="entry name" value="LEUCINE-RICH REPEAT RECEPTOR PROTEIN KINASE EMS1-LIKE-RELATED"/>
    <property type="match status" value="1"/>
</dbReference>
<dbReference type="Gene3D" id="3.80.10.10">
    <property type="entry name" value="Ribonuclease Inhibitor"/>
    <property type="match status" value="4"/>
</dbReference>
<comment type="subcellular location">
    <subcellularLocation>
        <location evidence="1">Cell membrane</location>
        <topology evidence="1">Single-pass type I membrane protein</topology>
    </subcellularLocation>
</comment>
<dbReference type="Proteomes" id="UP001341840">
    <property type="component" value="Unassembled WGS sequence"/>
</dbReference>
<dbReference type="InterPro" id="IPR013210">
    <property type="entry name" value="LRR_N_plant-typ"/>
</dbReference>
<keyword evidence="15" id="KW-1185">Reference proteome</keyword>
<evidence type="ECO:0000256" key="6">
    <source>
        <dbReference type="ARBA" id="ARBA00022729"/>
    </source>
</evidence>
<evidence type="ECO:0000259" key="12">
    <source>
        <dbReference type="Pfam" id="PF08263"/>
    </source>
</evidence>
<organism evidence="14 15">
    <name type="scientific">Stylosanthes scabra</name>
    <dbReference type="NCBI Taxonomy" id="79078"/>
    <lineage>
        <taxon>Eukaryota</taxon>
        <taxon>Viridiplantae</taxon>
        <taxon>Streptophyta</taxon>
        <taxon>Embryophyta</taxon>
        <taxon>Tracheophyta</taxon>
        <taxon>Spermatophyta</taxon>
        <taxon>Magnoliopsida</taxon>
        <taxon>eudicotyledons</taxon>
        <taxon>Gunneridae</taxon>
        <taxon>Pentapetalae</taxon>
        <taxon>rosids</taxon>
        <taxon>fabids</taxon>
        <taxon>Fabales</taxon>
        <taxon>Fabaceae</taxon>
        <taxon>Papilionoideae</taxon>
        <taxon>50 kb inversion clade</taxon>
        <taxon>dalbergioids sensu lato</taxon>
        <taxon>Dalbergieae</taxon>
        <taxon>Pterocarpus clade</taxon>
        <taxon>Stylosanthes</taxon>
    </lineage>
</organism>
<feature type="domain" description="Disease resistance R13L4/SHOC-2-like LRR" evidence="13">
    <location>
        <begin position="349"/>
        <end position="528"/>
    </location>
</feature>